<feature type="compositionally biased region" description="Low complexity" evidence="1">
    <location>
        <begin position="231"/>
        <end position="243"/>
    </location>
</feature>
<protein>
    <recommendedName>
        <fullName evidence="4">S-adenosyl methyltransferase</fullName>
    </recommendedName>
</protein>
<dbReference type="InterPro" id="IPR006764">
    <property type="entry name" value="SAM_dep_MeTrfase_SAV2177_type"/>
</dbReference>
<sequence length="254" mass="27603">MPDFSGNPGDAVLGTAETARLLGFSRPVALLTVAVLHYITPQVQTGMHRYRDALAPWSAVVISTLTADEREEEAARVELYFAENTATQVTFRTRDEVRAMFDGTELVPPGVVWDPAVASRSDRPPAAGNRTASAALTASIEPPSFEVFPAVNRPASGDRNRLPAPSSVRHSPSRLRCWMRPIAGAARGVCHVRCQALPRARRGVRRRGMRPARRPRAEPGAAGDRPRARGRAVVGGHRVPAGRRCVDARRRAGR</sequence>
<dbReference type="SUPFAM" id="SSF53335">
    <property type="entry name" value="S-adenosyl-L-methionine-dependent methyltransferases"/>
    <property type="match status" value="1"/>
</dbReference>
<comment type="caution">
    <text evidence="2">The sequence shown here is derived from an EMBL/GenBank/DDBJ whole genome shotgun (WGS) entry which is preliminary data.</text>
</comment>
<proteinExistence type="predicted"/>
<dbReference type="Proteomes" id="UP000294723">
    <property type="component" value="Unassembled WGS sequence"/>
</dbReference>
<reference evidence="2 3" key="1">
    <citation type="submission" date="2019-03" db="EMBL/GenBank/DDBJ databases">
        <title>Draft genome sequences of novel Actinobacteria.</title>
        <authorList>
            <person name="Sahin N."/>
            <person name="Ay H."/>
            <person name="Saygin H."/>
        </authorList>
    </citation>
    <scope>NUCLEOTIDE SEQUENCE [LARGE SCALE GENOMIC DNA]</scope>
    <source>
        <strain evidence="2 3">5K548</strain>
    </source>
</reference>
<keyword evidence="3" id="KW-1185">Reference proteome</keyword>
<dbReference type="Gene3D" id="3.40.50.150">
    <property type="entry name" value="Vaccinia Virus protein VP39"/>
    <property type="match status" value="1"/>
</dbReference>
<dbReference type="EMBL" id="SMLA01000027">
    <property type="protein sequence ID" value="TDD86742.1"/>
    <property type="molecule type" value="Genomic_DNA"/>
</dbReference>
<organism evidence="2 3">
    <name type="scientific">Saccharopolyspora karakumensis</name>
    <dbReference type="NCBI Taxonomy" id="2530386"/>
    <lineage>
        <taxon>Bacteria</taxon>
        <taxon>Bacillati</taxon>
        <taxon>Actinomycetota</taxon>
        <taxon>Actinomycetes</taxon>
        <taxon>Pseudonocardiales</taxon>
        <taxon>Pseudonocardiaceae</taxon>
        <taxon>Saccharopolyspora</taxon>
    </lineage>
</organism>
<evidence type="ECO:0008006" key="4">
    <source>
        <dbReference type="Google" id="ProtNLM"/>
    </source>
</evidence>
<dbReference type="Pfam" id="PF04672">
    <property type="entry name" value="Methyltransf_19"/>
    <property type="match status" value="1"/>
</dbReference>
<dbReference type="InterPro" id="IPR029063">
    <property type="entry name" value="SAM-dependent_MTases_sf"/>
</dbReference>
<evidence type="ECO:0000256" key="1">
    <source>
        <dbReference type="SAM" id="MobiDB-lite"/>
    </source>
</evidence>
<accession>A0A4R5BRL1</accession>
<feature type="compositionally biased region" description="Basic and acidic residues" evidence="1">
    <location>
        <begin position="244"/>
        <end position="254"/>
    </location>
</feature>
<feature type="region of interest" description="Disordered" evidence="1">
    <location>
        <begin position="202"/>
        <end position="254"/>
    </location>
</feature>
<gene>
    <name evidence="2" type="ORF">E1202_17980</name>
</gene>
<name>A0A4R5BRL1_9PSEU</name>
<evidence type="ECO:0000313" key="3">
    <source>
        <dbReference type="Proteomes" id="UP000294723"/>
    </source>
</evidence>
<dbReference type="AlphaFoldDB" id="A0A4R5BRL1"/>
<evidence type="ECO:0000313" key="2">
    <source>
        <dbReference type="EMBL" id="TDD86742.1"/>
    </source>
</evidence>
<feature type="compositionally biased region" description="Basic residues" evidence="1">
    <location>
        <begin position="202"/>
        <end position="214"/>
    </location>
</feature>